<organism evidence="2 3">
    <name type="scientific">Diploptera punctata</name>
    <name type="common">Pacific beetle cockroach</name>
    <dbReference type="NCBI Taxonomy" id="6984"/>
    <lineage>
        <taxon>Eukaryota</taxon>
        <taxon>Metazoa</taxon>
        <taxon>Ecdysozoa</taxon>
        <taxon>Arthropoda</taxon>
        <taxon>Hexapoda</taxon>
        <taxon>Insecta</taxon>
        <taxon>Pterygota</taxon>
        <taxon>Neoptera</taxon>
        <taxon>Polyneoptera</taxon>
        <taxon>Dictyoptera</taxon>
        <taxon>Blattodea</taxon>
        <taxon>Blaberoidea</taxon>
        <taxon>Blaberidae</taxon>
        <taxon>Diplopterinae</taxon>
        <taxon>Diploptera</taxon>
    </lineage>
</organism>
<feature type="region of interest" description="Disordered" evidence="1">
    <location>
        <begin position="1"/>
        <end position="47"/>
    </location>
</feature>
<dbReference type="AlphaFoldDB" id="A0AAD8EKW7"/>
<dbReference type="EMBL" id="JASPKZ010003086">
    <property type="protein sequence ID" value="KAJ9593936.1"/>
    <property type="molecule type" value="Genomic_DNA"/>
</dbReference>
<proteinExistence type="predicted"/>
<evidence type="ECO:0000313" key="3">
    <source>
        <dbReference type="Proteomes" id="UP001233999"/>
    </source>
</evidence>
<feature type="region of interest" description="Disordered" evidence="1">
    <location>
        <begin position="89"/>
        <end position="163"/>
    </location>
</feature>
<reference evidence="2" key="2">
    <citation type="submission" date="2023-05" db="EMBL/GenBank/DDBJ databases">
        <authorList>
            <person name="Fouks B."/>
        </authorList>
    </citation>
    <scope>NUCLEOTIDE SEQUENCE</scope>
    <source>
        <strain evidence="2">Stay&amp;Tobe</strain>
        <tissue evidence="2">Testes</tissue>
    </source>
</reference>
<name>A0AAD8EKW7_DIPPU</name>
<dbReference type="Proteomes" id="UP001233999">
    <property type="component" value="Unassembled WGS sequence"/>
</dbReference>
<feature type="compositionally biased region" description="Polar residues" evidence="1">
    <location>
        <begin position="1"/>
        <end position="17"/>
    </location>
</feature>
<feature type="compositionally biased region" description="Basic residues" evidence="1">
    <location>
        <begin position="140"/>
        <end position="149"/>
    </location>
</feature>
<sequence>MTSSGQETTPTNATEQVTTRSDTTQELTTTSTQDLTSSSRIRNFNNPTLDYNTIQETITNNITQTIHQMMEALTNNLKGLIQEEIKNTRKEETKQQQKLTHTNPKADQNTGSEIHLPSTSEVVQEEQQEQHANEEPWRQVTRRRGRRPARQQPAMTGVGPSDDDLQAVDKMAWFFVGRLKLQTTTGTIKNFLAKKGIKENVICEELSTKGSTKLLS</sequence>
<keyword evidence="3" id="KW-1185">Reference proteome</keyword>
<feature type="compositionally biased region" description="Polar residues" evidence="1">
    <location>
        <begin position="96"/>
        <end position="120"/>
    </location>
</feature>
<accession>A0AAD8EKW7</accession>
<gene>
    <name evidence="2" type="ORF">L9F63_014650</name>
</gene>
<comment type="caution">
    <text evidence="2">The sequence shown here is derived from an EMBL/GenBank/DDBJ whole genome shotgun (WGS) entry which is preliminary data.</text>
</comment>
<evidence type="ECO:0000313" key="2">
    <source>
        <dbReference type="EMBL" id="KAJ9593936.1"/>
    </source>
</evidence>
<evidence type="ECO:0000256" key="1">
    <source>
        <dbReference type="SAM" id="MobiDB-lite"/>
    </source>
</evidence>
<protein>
    <submittedName>
        <fullName evidence="2">Uncharacterized protein</fullName>
    </submittedName>
</protein>
<feature type="compositionally biased region" description="Low complexity" evidence="1">
    <location>
        <begin position="18"/>
        <end position="40"/>
    </location>
</feature>
<reference evidence="2" key="1">
    <citation type="journal article" date="2023" name="IScience">
        <title>Live-bearing cockroach genome reveals convergent evolutionary mechanisms linked to viviparity in insects and beyond.</title>
        <authorList>
            <person name="Fouks B."/>
            <person name="Harrison M.C."/>
            <person name="Mikhailova A.A."/>
            <person name="Marchal E."/>
            <person name="English S."/>
            <person name="Carruthers M."/>
            <person name="Jennings E.C."/>
            <person name="Chiamaka E.L."/>
            <person name="Frigard R.A."/>
            <person name="Pippel M."/>
            <person name="Attardo G.M."/>
            <person name="Benoit J.B."/>
            <person name="Bornberg-Bauer E."/>
            <person name="Tobe S.S."/>
        </authorList>
    </citation>
    <scope>NUCLEOTIDE SEQUENCE</scope>
    <source>
        <strain evidence="2">Stay&amp;Tobe</strain>
    </source>
</reference>
<feature type="compositionally biased region" description="Basic and acidic residues" evidence="1">
    <location>
        <begin position="128"/>
        <end position="137"/>
    </location>
</feature>